<dbReference type="PRINTS" id="PR00344">
    <property type="entry name" value="BCTRLSENSOR"/>
</dbReference>
<dbReference type="Proteomes" id="UP000199259">
    <property type="component" value="Unassembled WGS sequence"/>
</dbReference>
<dbReference type="OrthoDB" id="3369at2157"/>
<feature type="domain" description="PAS" evidence="15">
    <location>
        <begin position="281"/>
        <end position="352"/>
    </location>
</feature>
<reference evidence="17 18" key="1">
    <citation type="submission" date="2016-10" db="EMBL/GenBank/DDBJ databases">
        <authorList>
            <person name="Varghese N."/>
            <person name="Submissions S."/>
        </authorList>
    </citation>
    <scope>NUCLEOTIDE SEQUENCE [LARGE SCALE GENOMIC DNA]</scope>
    <source>
        <strain evidence="17 18">PL 12/M</strain>
    </source>
</reference>
<comment type="subcellular location">
    <subcellularLocation>
        <location evidence="2">Cell membrane</location>
    </subcellularLocation>
</comment>
<dbReference type="PANTHER" id="PTHR43047">
    <property type="entry name" value="TWO-COMPONENT HISTIDINE PROTEIN KINASE"/>
    <property type="match status" value="1"/>
</dbReference>
<dbReference type="PANTHER" id="PTHR43047:SF72">
    <property type="entry name" value="OSMOSENSING HISTIDINE PROTEIN KINASE SLN1"/>
    <property type="match status" value="1"/>
</dbReference>
<keyword evidence="9" id="KW-0067">ATP-binding</keyword>
<keyword evidence="8" id="KW-0418">Kinase</keyword>
<evidence type="ECO:0000256" key="5">
    <source>
        <dbReference type="ARBA" id="ARBA00022553"/>
    </source>
</evidence>
<dbReference type="GO" id="GO:0009927">
    <property type="term" value="F:histidine phosphotransfer kinase activity"/>
    <property type="evidence" value="ECO:0007669"/>
    <property type="project" value="TreeGrafter"/>
</dbReference>
<dbReference type="SUPFAM" id="SSF55785">
    <property type="entry name" value="PYP-like sensor domain (PAS domain)"/>
    <property type="match status" value="3"/>
</dbReference>
<keyword evidence="5" id="KW-0597">Phosphoprotein</keyword>
<comment type="caution">
    <text evidence="12">Lacks conserved residue(s) required for the propagation of feature annotation.</text>
</comment>
<dbReference type="InterPro" id="IPR035965">
    <property type="entry name" value="PAS-like_dom_sf"/>
</dbReference>
<evidence type="ECO:0000256" key="12">
    <source>
        <dbReference type="PROSITE-ProRule" id="PRU00169"/>
    </source>
</evidence>
<dbReference type="Pfam" id="PF13426">
    <property type="entry name" value="PAS_9"/>
    <property type="match status" value="2"/>
</dbReference>
<dbReference type="NCBIfam" id="TIGR00229">
    <property type="entry name" value="sensory_box"/>
    <property type="match status" value="3"/>
</dbReference>
<dbReference type="SUPFAM" id="SSF52172">
    <property type="entry name" value="CheY-like"/>
    <property type="match status" value="1"/>
</dbReference>
<evidence type="ECO:0000256" key="1">
    <source>
        <dbReference type="ARBA" id="ARBA00000085"/>
    </source>
</evidence>
<dbReference type="SMART" id="SM00388">
    <property type="entry name" value="HisKA"/>
    <property type="match status" value="1"/>
</dbReference>
<dbReference type="SMART" id="SM00387">
    <property type="entry name" value="HATPase_c"/>
    <property type="match status" value="1"/>
</dbReference>
<dbReference type="InterPro" id="IPR011006">
    <property type="entry name" value="CheY-like_superfamily"/>
</dbReference>
<evidence type="ECO:0000313" key="17">
    <source>
        <dbReference type="EMBL" id="SDG11490.1"/>
    </source>
</evidence>
<dbReference type="GO" id="GO:0000155">
    <property type="term" value="F:phosphorelay sensor kinase activity"/>
    <property type="evidence" value="ECO:0007669"/>
    <property type="project" value="InterPro"/>
</dbReference>
<keyword evidence="18" id="KW-1185">Reference proteome</keyword>
<dbReference type="Pfam" id="PF08447">
    <property type="entry name" value="PAS_3"/>
    <property type="match status" value="1"/>
</dbReference>
<dbReference type="InterPro" id="IPR003661">
    <property type="entry name" value="HisK_dim/P_dom"/>
</dbReference>
<evidence type="ECO:0000259" key="14">
    <source>
        <dbReference type="PROSITE" id="PS50110"/>
    </source>
</evidence>
<dbReference type="InterPro" id="IPR000700">
    <property type="entry name" value="PAS-assoc_C"/>
</dbReference>
<dbReference type="InterPro" id="IPR001610">
    <property type="entry name" value="PAC"/>
</dbReference>
<dbReference type="InterPro" id="IPR003594">
    <property type="entry name" value="HATPase_dom"/>
</dbReference>
<evidence type="ECO:0000256" key="3">
    <source>
        <dbReference type="ARBA" id="ARBA00012438"/>
    </source>
</evidence>
<dbReference type="CDD" id="cd00130">
    <property type="entry name" value="PAS"/>
    <property type="match status" value="3"/>
</dbReference>
<comment type="catalytic activity">
    <reaction evidence="1">
        <text>ATP + protein L-histidine = ADP + protein N-phospho-L-histidine.</text>
        <dbReference type="EC" id="2.7.13.3"/>
    </reaction>
</comment>
<accession>A0A7Z7B085</accession>
<dbReference type="FunFam" id="3.30.565.10:FF:000023">
    <property type="entry name" value="PAS domain-containing sensor histidine kinase"/>
    <property type="match status" value="1"/>
</dbReference>
<keyword evidence="6" id="KW-0808">Transferase</keyword>
<keyword evidence="10" id="KW-0902">Two-component regulatory system</keyword>
<feature type="domain" description="PAS" evidence="15">
    <location>
        <begin position="409"/>
        <end position="479"/>
    </location>
</feature>
<feature type="domain" description="Histidine kinase" evidence="13">
    <location>
        <begin position="546"/>
        <end position="765"/>
    </location>
</feature>
<evidence type="ECO:0000256" key="9">
    <source>
        <dbReference type="ARBA" id="ARBA00022840"/>
    </source>
</evidence>
<keyword evidence="11" id="KW-0472">Membrane</keyword>
<dbReference type="InterPro" id="IPR004358">
    <property type="entry name" value="Sig_transdc_His_kin-like_C"/>
</dbReference>
<dbReference type="InterPro" id="IPR036097">
    <property type="entry name" value="HisK_dim/P_sf"/>
</dbReference>
<feature type="domain" description="PAC" evidence="16">
    <location>
        <begin position="228"/>
        <end position="280"/>
    </location>
</feature>
<dbReference type="RefSeq" id="WP_162272976.1">
    <property type="nucleotide sequence ID" value="NZ_FNCA01000007.1"/>
</dbReference>
<evidence type="ECO:0000259" key="15">
    <source>
        <dbReference type="PROSITE" id="PS50112"/>
    </source>
</evidence>
<evidence type="ECO:0000259" key="16">
    <source>
        <dbReference type="PROSITE" id="PS50113"/>
    </source>
</evidence>
<dbReference type="InterPro" id="IPR005467">
    <property type="entry name" value="His_kinase_dom"/>
</dbReference>
<feature type="domain" description="Response regulatory" evidence="14">
    <location>
        <begin position="1"/>
        <end position="119"/>
    </location>
</feature>
<organism evidence="17 18">
    <name type="scientific">Methanolobus vulcani</name>
    <dbReference type="NCBI Taxonomy" id="38026"/>
    <lineage>
        <taxon>Archaea</taxon>
        <taxon>Methanobacteriati</taxon>
        <taxon>Methanobacteriota</taxon>
        <taxon>Stenosarchaea group</taxon>
        <taxon>Methanomicrobia</taxon>
        <taxon>Methanosarcinales</taxon>
        <taxon>Methanosarcinaceae</taxon>
        <taxon>Methanolobus</taxon>
    </lineage>
</organism>
<dbReference type="SUPFAM" id="SSF47384">
    <property type="entry name" value="Homodimeric domain of signal transducing histidine kinase"/>
    <property type="match status" value="1"/>
</dbReference>
<dbReference type="Gene3D" id="1.10.287.130">
    <property type="match status" value="1"/>
</dbReference>
<evidence type="ECO:0000256" key="10">
    <source>
        <dbReference type="ARBA" id="ARBA00023012"/>
    </source>
</evidence>
<sequence>MSSVIFIASNGSQKNSSFKSMVENYFDIVELNPCKSILPKLETLIPDAIIIHEPLDDRDAYQVCQEIKFSDKYHFIPVIFIGPPFSGEYKIKLVESGADDYFEEPFDEAVTVAYLKALINKRQNLSCLANKYDNLKKQATYFENNPLGCLDPDDEELFKATFQQSAVGIAQMSIEGNFLKVNERFCDIVGYTRQELLSLNYMDITYPDKNGNESKMVKMVLEGEADSFEIEKRYIHKKGHPVWVKLYTNVSRDNSGAIRNIFSIVADISAQKEAEARLHESEAFFRTMYESSSIGIVRMSVHDKRIEQANAAFCDMLGYKEHELKGRHLRDISFLEDLAENVDQQNKLESGEIPSIKMEKRYVHKSGYLVYALLHANLIFDENGIPLYYIGNVLDITDIRTSQQRLKESEEKYRAYVDNSPHPIFVTDVFGMLLDVNPSACNLTGYSFEELMDMNIIDLCSPKSVEAATEHFLSVKRQGKASAEFLFRKKDGTEYYMQVEAAMIDKKTILALCVDTTERKLTEKLLIEAKMLAENASNSKSEFLANISHELRTPLNIVIGYSDVLISGVSGELNDKQMKYSTSIKDAGSNLLEIVNSLIYIAEIEGGSRELNITKFDLQPMVVDLERIFRSMASKNNVTMEFDVEFNIGYVLADESKFKTILHHLIGNAIKFNKEEGFVNVVFDRNEDDIRVQVSDSGIGIPGDKQDALFDPFVQLDWSHARRYSGVGIGLSLVKGLVEMHGGKISLVSKVGEGTTVTFTIPQRL</sequence>
<dbReference type="EC" id="2.7.13.3" evidence="3"/>
<proteinExistence type="predicted"/>
<evidence type="ECO:0000256" key="8">
    <source>
        <dbReference type="ARBA" id="ARBA00022777"/>
    </source>
</evidence>
<dbReference type="AlphaFoldDB" id="A0A7Z7B085"/>
<evidence type="ECO:0000256" key="11">
    <source>
        <dbReference type="ARBA" id="ARBA00023136"/>
    </source>
</evidence>
<dbReference type="CDD" id="cd00082">
    <property type="entry name" value="HisKA"/>
    <property type="match status" value="1"/>
</dbReference>
<dbReference type="PROSITE" id="PS50112">
    <property type="entry name" value="PAS"/>
    <property type="match status" value="3"/>
</dbReference>
<dbReference type="PROSITE" id="PS50110">
    <property type="entry name" value="RESPONSE_REGULATORY"/>
    <property type="match status" value="1"/>
</dbReference>
<dbReference type="SMART" id="SM00091">
    <property type="entry name" value="PAS"/>
    <property type="match status" value="3"/>
</dbReference>
<dbReference type="InterPro" id="IPR000014">
    <property type="entry name" value="PAS"/>
</dbReference>
<dbReference type="Pfam" id="PF00512">
    <property type="entry name" value="HisKA"/>
    <property type="match status" value="1"/>
</dbReference>
<dbReference type="InterPro" id="IPR001789">
    <property type="entry name" value="Sig_transdc_resp-reg_receiver"/>
</dbReference>
<comment type="caution">
    <text evidence="17">The sequence shown here is derived from an EMBL/GenBank/DDBJ whole genome shotgun (WGS) entry which is preliminary data.</text>
</comment>
<evidence type="ECO:0000256" key="2">
    <source>
        <dbReference type="ARBA" id="ARBA00004236"/>
    </source>
</evidence>
<name>A0A7Z7B085_9EURY</name>
<dbReference type="SMART" id="SM00086">
    <property type="entry name" value="PAC"/>
    <property type="match status" value="3"/>
</dbReference>
<dbReference type="Gene3D" id="3.30.565.10">
    <property type="entry name" value="Histidine kinase-like ATPase, C-terminal domain"/>
    <property type="match status" value="1"/>
</dbReference>
<dbReference type="PROSITE" id="PS50109">
    <property type="entry name" value="HIS_KIN"/>
    <property type="match status" value="1"/>
</dbReference>
<feature type="domain" description="PAC" evidence="16">
    <location>
        <begin position="356"/>
        <end position="408"/>
    </location>
</feature>
<dbReference type="Gene3D" id="3.30.450.20">
    <property type="entry name" value="PAS domain"/>
    <property type="match status" value="3"/>
</dbReference>
<evidence type="ECO:0000256" key="4">
    <source>
        <dbReference type="ARBA" id="ARBA00022475"/>
    </source>
</evidence>
<dbReference type="InterPro" id="IPR013655">
    <property type="entry name" value="PAS_fold_3"/>
</dbReference>
<dbReference type="CDD" id="cd16922">
    <property type="entry name" value="HATPase_EvgS-ArcB-TorS-like"/>
    <property type="match status" value="1"/>
</dbReference>
<evidence type="ECO:0000256" key="7">
    <source>
        <dbReference type="ARBA" id="ARBA00022741"/>
    </source>
</evidence>
<dbReference type="Gene3D" id="3.40.50.2300">
    <property type="match status" value="1"/>
</dbReference>
<gene>
    <name evidence="17" type="ORF">SAMN04488589_2200</name>
</gene>
<evidence type="ECO:0000313" key="18">
    <source>
        <dbReference type="Proteomes" id="UP000199259"/>
    </source>
</evidence>
<dbReference type="EMBL" id="FNCA01000007">
    <property type="protein sequence ID" value="SDG11490.1"/>
    <property type="molecule type" value="Genomic_DNA"/>
</dbReference>
<keyword evidence="7" id="KW-0547">Nucleotide-binding</keyword>
<protein>
    <recommendedName>
        <fullName evidence="3">histidine kinase</fullName>
        <ecNumber evidence="3">2.7.13.3</ecNumber>
    </recommendedName>
</protein>
<dbReference type="InterPro" id="IPR036890">
    <property type="entry name" value="HATPase_C_sf"/>
</dbReference>
<dbReference type="Pfam" id="PF02518">
    <property type="entry name" value="HATPase_c"/>
    <property type="match status" value="1"/>
</dbReference>
<evidence type="ECO:0000256" key="6">
    <source>
        <dbReference type="ARBA" id="ARBA00022679"/>
    </source>
</evidence>
<feature type="domain" description="PAS" evidence="15">
    <location>
        <begin position="154"/>
        <end position="224"/>
    </location>
</feature>
<keyword evidence="4" id="KW-1003">Cell membrane</keyword>
<dbReference type="PROSITE" id="PS50113">
    <property type="entry name" value="PAC"/>
    <property type="match status" value="2"/>
</dbReference>
<evidence type="ECO:0000259" key="13">
    <source>
        <dbReference type="PROSITE" id="PS50109"/>
    </source>
</evidence>
<dbReference type="GO" id="GO:0005524">
    <property type="term" value="F:ATP binding"/>
    <property type="evidence" value="ECO:0007669"/>
    <property type="project" value="UniProtKB-KW"/>
</dbReference>
<dbReference type="GO" id="GO:0005886">
    <property type="term" value="C:plasma membrane"/>
    <property type="evidence" value="ECO:0007669"/>
    <property type="project" value="UniProtKB-SubCell"/>
</dbReference>
<dbReference type="SUPFAM" id="SSF55874">
    <property type="entry name" value="ATPase domain of HSP90 chaperone/DNA topoisomerase II/histidine kinase"/>
    <property type="match status" value="1"/>
</dbReference>